<accession>A0ABS2P3A5</accession>
<evidence type="ECO:0000259" key="4">
    <source>
        <dbReference type="Pfam" id="PF10502"/>
    </source>
</evidence>
<dbReference type="InterPro" id="IPR000223">
    <property type="entry name" value="Pept_S26A_signal_pept_1"/>
</dbReference>
<comment type="similarity">
    <text evidence="2 3">Belongs to the peptidase S26 family.</text>
</comment>
<keyword evidence="3" id="KW-0378">Hydrolase</keyword>
<dbReference type="Pfam" id="PF10502">
    <property type="entry name" value="Peptidase_S26"/>
    <property type="match status" value="1"/>
</dbReference>
<dbReference type="NCBIfam" id="TIGR02227">
    <property type="entry name" value="sigpep_I_bact"/>
    <property type="match status" value="1"/>
</dbReference>
<organism evidence="5 6">
    <name type="scientific">Sutcliffiella tianshenii</name>
    <dbReference type="NCBI Taxonomy" id="1463404"/>
    <lineage>
        <taxon>Bacteria</taxon>
        <taxon>Bacillati</taxon>
        <taxon>Bacillota</taxon>
        <taxon>Bacilli</taxon>
        <taxon>Bacillales</taxon>
        <taxon>Bacillaceae</taxon>
        <taxon>Sutcliffiella</taxon>
    </lineage>
</organism>
<evidence type="ECO:0000256" key="3">
    <source>
        <dbReference type="RuleBase" id="RU362042"/>
    </source>
</evidence>
<keyword evidence="6" id="KW-1185">Reference proteome</keyword>
<comment type="subcellular location">
    <subcellularLocation>
        <location evidence="1">Cell membrane</location>
        <topology evidence="1">Single-pass type II membrane protein</topology>
    </subcellularLocation>
    <subcellularLocation>
        <location evidence="3">Membrane</location>
        <topology evidence="3">Single-pass type II membrane protein</topology>
    </subcellularLocation>
</comment>
<dbReference type="InterPro" id="IPR036286">
    <property type="entry name" value="LexA/Signal_pep-like_sf"/>
</dbReference>
<dbReference type="Proteomes" id="UP000737402">
    <property type="component" value="Unassembled WGS sequence"/>
</dbReference>
<comment type="catalytic activity">
    <reaction evidence="3">
        <text>Cleavage of hydrophobic, N-terminal signal or leader sequences from secreted and periplasmic proteins.</text>
        <dbReference type="EC" id="3.4.21.89"/>
    </reaction>
</comment>
<proteinExistence type="inferred from homology"/>
<dbReference type="SUPFAM" id="SSF51306">
    <property type="entry name" value="LexA/Signal peptidase"/>
    <property type="match status" value="1"/>
</dbReference>
<comment type="caution">
    <text evidence="5">The sequence shown here is derived from an EMBL/GenBank/DDBJ whole genome shotgun (WGS) entry which is preliminary data.</text>
</comment>
<dbReference type="PANTHER" id="PTHR43390">
    <property type="entry name" value="SIGNAL PEPTIDASE I"/>
    <property type="match status" value="1"/>
</dbReference>
<gene>
    <name evidence="5" type="ORF">JOC95_003061</name>
</gene>
<dbReference type="EC" id="3.4.21.89" evidence="3"/>
<dbReference type="PRINTS" id="PR00727">
    <property type="entry name" value="LEADERPTASE"/>
</dbReference>
<keyword evidence="3" id="KW-0645">Protease</keyword>
<dbReference type="RefSeq" id="WP_204417921.1">
    <property type="nucleotide sequence ID" value="NZ_JAFBED010000006.1"/>
</dbReference>
<dbReference type="PANTHER" id="PTHR43390:SF1">
    <property type="entry name" value="CHLOROPLAST PROCESSING PEPTIDASE"/>
    <property type="match status" value="1"/>
</dbReference>
<name>A0ABS2P3A5_9BACI</name>
<sequence length="267" mass="30990">MGSDLYDQEYLKKLNRMPKMEINPDIKDSHLQSITQYEQQFQKVEKSRSRVRIWKYGVIAVTAAMLLYLLFNTDNGRRLATDIWEGLSDTLKEKEADHTITDPFTVPNLEKVKLEDGMSVVDYKTDNMERGDNPYNYLLRSLVISQEFDGEDLSRGDVVYYVEPGDTFQDIQSDNNRIARIIAMPGESIEIVKGQVFINDKKLDTFYGDGSSNFRNLDHMKEYNFAKMTVPDGHYFLMGDLWWRSVDSRKYGPVPIDNMIGLVEGYR</sequence>
<keyword evidence="3" id="KW-1133">Transmembrane helix</keyword>
<keyword evidence="3" id="KW-0812">Transmembrane</keyword>
<dbReference type="Gene3D" id="2.10.109.10">
    <property type="entry name" value="Umud Fragment, subunit A"/>
    <property type="match status" value="1"/>
</dbReference>
<evidence type="ECO:0000256" key="1">
    <source>
        <dbReference type="ARBA" id="ARBA00004401"/>
    </source>
</evidence>
<evidence type="ECO:0000313" key="5">
    <source>
        <dbReference type="EMBL" id="MBM7621188.1"/>
    </source>
</evidence>
<dbReference type="EMBL" id="JAFBED010000006">
    <property type="protein sequence ID" value="MBM7621188.1"/>
    <property type="molecule type" value="Genomic_DNA"/>
</dbReference>
<feature type="domain" description="Peptidase S26" evidence="4">
    <location>
        <begin position="124"/>
        <end position="263"/>
    </location>
</feature>
<reference evidence="5 6" key="1">
    <citation type="submission" date="2021-01" db="EMBL/GenBank/DDBJ databases">
        <title>Genomic Encyclopedia of Type Strains, Phase IV (KMG-IV): sequencing the most valuable type-strain genomes for metagenomic binning, comparative biology and taxonomic classification.</title>
        <authorList>
            <person name="Goeker M."/>
        </authorList>
    </citation>
    <scope>NUCLEOTIDE SEQUENCE [LARGE SCALE GENOMIC DNA]</scope>
    <source>
        <strain evidence="5 6">DSM 25879</strain>
    </source>
</reference>
<protein>
    <recommendedName>
        <fullName evidence="3">Signal peptidase I</fullName>
        <ecNumber evidence="3">3.4.21.89</ecNumber>
    </recommendedName>
</protein>
<dbReference type="InterPro" id="IPR019533">
    <property type="entry name" value="Peptidase_S26"/>
</dbReference>
<evidence type="ECO:0000256" key="2">
    <source>
        <dbReference type="ARBA" id="ARBA00009370"/>
    </source>
</evidence>
<keyword evidence="3" id="KW-0472">Membrane</keyword>
<evidence type="ECO:0000313" key="6">
    <source>
        <dbReference type="Proteomes" id="UP000737402"/>
    </source>
</evidence>
<dbReference type="CDD" id="cd06530">
    <property type="entry name" value="S26_SPase_I"/>
    <property type="match status" value="1"/>
</dbReference>
<feature type="transmembrane region" description="Helical" evidence="3">
    <location>
        <begin position="53"/>
        <end position="71"/>
    </location>
</feature>